<protein>
    <recommendedName>
        <fullName evidence="4">DUF2961 domain-containing protein</fullName>
    </recommendedName>
</protein>
<evidence type="ECO:0000313" key="2">
    <source>
        <dbReference type="EMBL" id="SHI56840.1"/>
    </source>
</evidence>
<dbReference type="Gene3D" id="2.60.120.1390">
    <property type="match status" value="2"/>
</dbReference>
<name>A0A1M6C719_9FLAO</name>
<dbReference type="AlphaFoldDB" id="A0A1M6C719"/>
<sequence>MKNKMKRIIVTFFGVLFILVNNTQAQNTKTVSVKSLLKEMTDREKLTRFPEPSYLTKHVSSYDRSSTSPTEKNWFHNWDMNQWEAIEQTNNGKEYVLMDEKSPGAITRFWMTGAGENRGQGILRIYIDGSEIPVVSQTIRSFVGENKEVGLPLSSSVSPETIADERGHNLYLPIPYAKSCKITYQSDLIKDGNPWETKSEILYYNIDYREYSEGVKIKSFTKNSITQNKSIIRATNQMLLDGKFSQERKVKDLVDFQVKLAPGEEVVIARKEVGAAIQELNMRVQEENPTQSLRSIIIKCTFDNQQTVWAPIGDFFGAGYRIDAYETRFNKVSETGDLTSKWLMPFKKSAKISLENVGETSVGVNGAVSFAPYHWDQRSMHFYTSWHQYTKVDTGSPKDMLGGKGVRDVNYVTLKGKGVYVGDVLTLFNDNLPPGKTTWSKEDGSFTMSWWGEGDEKIYIDGEEFPSHFGTGTEDYYNYAWCKPETFAHPFMAQPSGEGNLTPGYTVNTRLRSLDVLPFNTSLRFDMELWHWNKASVNYAPTTFYYMMPGGESNIAPDYAGVREPVLLDFEKILEERRNHK</sequence>
<accession>A0A1M6C719</accession>
<dbReference type="Proteomes" id="UP000184231">
    <property type="component" value="Unassembled WGS sequence"/>
</dbReference>
<proteinExistence type="predicted"/>
<dbReference type="EMBL" id="FQYX01000003">
    <property type="protein sequence ID" value="SHI56840.1"/>
    <property type="molecule type" value="Genomic_DNA"/>
</dbReference>
<keyword evidence="1" id="KW-0732">Signal</keyword>
<dbReference type="STRING" id="558155.SAMN04487911_103106"/>
<evidence type="ECO:0008006" key="4">
    <source>
        <dbReference type="Google" id="ProtNLM"/>
    </source>
</evidence>
<dbReference type="OrthoDB" id="2518538at2"/>
<gene>
    <name evidence="2" type="ORF">SAMN04487911_103106</name>
</gene>
<dbReference type="InterPro" id="IPR021345">
    <property type="entry name" value="DUF2961"/>
</dbReference>
<organism evidence="2 3">
    <name type="scientific">Arenibacter nanhaiticus</name>
    <dbReference type="NCBI Taxonomy" id="558155"/>
    <lineage>
        <taxon>Bacteria</taxon>
        <taxon>Pseudomonadati</taxon>
        <taxon>Bacteroidota</taxon>
        <taxon>Flavobacteriia</taxon>
        <taxon>Flavobacteriales</taxon>
        <taxon>Flavobacteriaceae</taxon>
        <taxon>Arenibacter</taxon>
    </lineage>
</organism>
<reference evidence="2 3" key="1">
    <citation type="submission" date="2016-11" db="EMBL/GenBank/DDBJ databases">
        <authorList>
            <person name="Jaros S."/>
            <person name="Januszkiewicz K."/>
            <person name="Wedrychowicz H."/>
        </authorList>
    </citation>
    <scope>NUCLEOTIDE SEQUENCE [LARGE SCALE GENOMIC DNA]</scope>
    <source>
        <strain evidence="2 3">CGMCC 1.8863</strain>
    </source>
</reference>
<evidence type="ECO:0000313" key="3">
    <source>
        <dbReference type="Proteomes" id="UP000184231"/>
    </source>
</evidence>
<evidence type="ECO:0000256" key="1">
    <source>
        <dbReference type="SAM" id="SignalP"/>
    </source>
</evidence>
<keyword evidence="3" id="KW-1185">Reference proteome</keyword>
<feature type="chain" id="PRO_5009916281" description="DUF2961 domain-containing protein" evidence="1">
    <location>
        <begin position="26"/>
        <end position="581"/>
    </location>
</feature>
<dbReference type="Pfam" id="PF11175">
    <property type="entry name" value="DUF2961"/>
    <property type="match status" value="2"/>
</dbReference>
<feature type="signal peptide" evidence="1">
    <location>
        <begin position="1"/>
        <end position="25"/>
    </location>
</feature>